<sequence>MFLSYLESAHQKYEAVVHAYCLMSNYYHLMIETPSGNLPLIMKYINGSYTNFFNIKRKRTGHFLQGRYKAILIEADAYAAEFSRYIHLNPTCKKG</sequence>
<dbReference type="InterPro" id="IPR002686">
    <property type="entry name" value="Transposase_17"/>
</dbReference>
<proteinExistence type="predicted"/>
<reference evidence="2" key="1">
    <citation type="submission" date="2019-08" db="EMBL/GenBank/DDBJ databases">
        <authorList>
            <person name="Kucharzyk K."/>
            <person name="Murdoch R.W."/>
            <person name="Higgins S."/>
            <person name="Loffler F."/>
        </authorList>
    </citation>
    <scope>NUCLEOTIDE SEQUENCE</scope>
</reference>
<comment type="caution">
    <text evidence="2">The sequence shown here is derived from an EMBL/GenBank/DDBJ whole genome shotgun (WGS) entry which is preliminary data.</text>
</comment>
<evidence type="ECO:0000259" key="1">
    <source>
        <dbReference type="SMART" id="SM01321"/>
    </source>
</evidence>
<dbReference type="InterPro" id="IPR036515">
    <property type="entry name" value="Transposase_17_sf"/>
</dbReference>
<dbReference type="GO" id="GO:0006313">
    <property type="term" value="P:DNA transposition"/>
    <property type="evidence" value="ECO:0007669"/>
    <property type="project" value="InterPro"/>
</dbReference>
<feature type="domain" description="Transposase IS200-like" evidence="1">
    <location>
        <begin position="1"/>
        <end position="89"/>
    </location>
</feature>
<dbReference type="AlphaFoldDB" id="A0A645FB44"/>
<accession>A0A645FB44</accession>
<dbReference type="Pfam" id="PF01797">
    <property type="entry name" value="Y1_Tnp"/>
    <property type="match status" value="1"/>
</dbReference>
<name>A0A645FB44_9ZZZZ</name>
<evidence type="ECO:0000313" key="2">
    <source>
        <dbReference type="EMBL" id="MPN11588.1"/>
    </source>
</evidence>
<dbReference type="SUPFAM" id="SSF143422">
    <property type="entry name" value="Transposase IS200-like"/>
    <property type="match status" value="1"/>
</dbReference>
<dbReference type="GO" id="GO:0003677">
    <property type="term" value="F:DNA binding"/>
    <property type="evidence" value="ECO:0007669"/>
    <property type="project" value="InterPro"/>
</dbReference>
<dbReference type="PANTHER" id="PTHR34322">
    <property type="entry name" value="TRANSPOSASE, Y1_TNP DOMAIN-CONTAINING"/>
    <property type="match status" value="1"/>
</dbReference>
<dbReference type="SMART" id="SM01321">
    <property type="entry name" value="Y1_Tnp"/>
    <property type="match status" value="1"/>
</dbReference>
<gene>
    <name evidence="2" type="ORF">SDC9_158891</name>
</gene>
<dbReference type="GO" id="GO:0004803">
    <property type="term" value="F:transposase activity"/>
    <property type="evidence" value="ECO:0007669"/>
    <property type="project" value="InterPro"/>
</dbReference>
<dbReference type="EMBL" id="VSSQ01057815">
    <property type="protein sequence ID" value="MPN11588.1"/>
    <property type="molecule type" value="Genomic_DNA"/>
</dbReference>
<dbReference type="Gene3D" id="3.30.70.1290">
    <property type="entry name" value="Transposase IS200-like"/>
    <property type="match status" value="1"/>
</dbReference>
<protein>
    <recommendedName>
        <fullName evidence="1">Transposase IS200-like domain-containing protein</fullName>
    </recommendedName>
</protein>
<organism evidence="2">
    <name type="scientific">bioreactor metagenome</name>
    <dbReference type="NCBI Taxonomy" id="1076179"/>
    <lineage>
        <taxon>unclassified sequences</taxon>
        <taxon>metagenomes</taxon>
        <taxon>ecological metagenomes</taxon>
    </lineage>
</organism>
<dbReference type="PANTHER" id="PTHR34322:SF2">
    <property type="entry name" value="TRANSPOSASE IS200-LIKE DOMAIN-CONTAINING PROTEIN"/>
    <property type="match status" value="1"/>
</dbReference>